<comment type="similarity">
    <text evidence="1">Belongs to the BLOC1S2 family.</text>
</comment>
<dbReference type="EMBL" id="CAADRA010005244">
    <property type="protein sequence ID" value="VFT87554.1"/>
    <property type="molecule type" value="Genomic_DNA"/>
</dbReference>
<dbReference type="PANTHER" id="PTHR46586">
    <property type="entry name" value="ANKYRIN REPEAT-CONTAINING PROTEIN"/>
    <property type="match status" value="1"/>
</dbReference>
<dbReference type="InterPro" id="IPR052050">
    <property type="entry name" value="SecEffector_AnkRepeat"/>
</dbReference>
<dbReference type="PANTHER" id="PTHR46586:SF3">
    <property type="entry name" value="ANKYRIN REPEAT-CONTAINING PROTEIN"/>
    <property type="match status" value="1"/>
</dbReference>
<evidence type="ECO:0000313" key="2">
    <source>
        <dbReference type="EMBL" id="KAF0698728.1"/>
    </source>
</evidence>
<protein>
    <submittedName>
        <fullName evidence="3">Aste57867_10682 protein</fullName>
    </submittedName>
</protein>
<dbReference type="InterPro" id="IPR002110">
    <property type="entry name" value="Ankyrin_rpt"/>
</dbReference>
<dbReference type="SUPFAM" id="SSF48403">
    <property type="entry name" value="Ankyrin repeat"/>
    <property type="match status" value="1"/>
</dbReference>
<reference evidence="3 4" key="1">
    <citation type="submission" date="2019-03" db="EMBL/GenBank/DDBJ databases">
        <authorList>
            <person name="Gaulin E."/>
            <person name="Dumas B."/>
        </authorList>
    </citation>
    <scope>NUCLEOTIDE SEQUENCE [LARGE SCALE GENOMIC DNA]</scope>
    <source>
        <strain evidence="3">CBS 568.67</strain>
    </source>
</reference>
<name>A0A485KRF7_9STRA</name>
<evidence type="ECO:0000313" key="3">
    <source>
        <dbReference type="EMBL" id="VFT87554.1"/>
    </source>
</evidence>
<keyword evidence="4" id="KW-1185">Reference proteome</keyword>
<organism evidence="3 4">
    <name type="scientific">Aphanomyces stellatus</name>
    <dbReference type="NCBI Taxonomy" id="120398"/>
    <lineage>
        <taxon>Eukaryota</taxon>
        <taxon>Sar</taxon>
        <taxon>Stramenopiles</taxon>
        <taxon>Oomycota</taxon>
        <taxon>Saprolegniomycetes</taxon>
        <taxon>Saprolegniales</taxon>
        <taxon>Verrucalvaceae</taxon>
        <taxon>Aphanomyces</taxon>
    </lineage>
</organism>
<dbReference type="Gene3D" id="1.25.40.20">
    <property type="entry name" value="Ankyrin repeat-containing domain"/>
    <property type="match status" value="3"/>
</dbReference>
<dbReference type="Proteomes" id="UP000332933">
    <property type="component" value="Unassembled WGS sequence"/>
</dbReference>
<evidence type="ECO:0000256" key="1">
    <source>
        <dbReference type="ARBA" id="ARBA00008468"/>
    </source>
</evidence>
<evidence type="ECO:0000313" key="4">
    <source>
        <dbReference type="Proteomes" id="UP000332933"/>
    </source>
</evidence>
<proteinExistence type="inferred from homology"/>
<accession>A0A485KRF7</accession>
<dbReference type="Pfam" id="PF13637">
    <property type="entry name" value="Ank_4"/>
    <property type="match status" value="2"/>
</dbReference>
<gene>
    <name evidence="3" type="primary">Aste57867_10682</name>
    <name evidence="2" type="ORF">As57867_010642</name>
    <name evidence="3" type="ORF">ASTE57867_10682</name>
</gene>
<dbReference type="InterPro" id="IPR036770">
    <property type="entry name" value="Ankyrin_rpt-contain_sf"/>
</dbReference>
<dbReference type="OrthoDB" id="4772757at2759"/>
<dbReference type="Pfam" id="PF10046">
    <property type="entry name" value="BLOC1_2"/>
    <property type="match status" value="1"/>
</dbReference>
<dbReference type="InterPro" id="IPR019269">
    <property type="entry name" value="BLOC1_su2"/>
</dbReference>
<dbReference type="AlphaFoldDB" id="A0A485KRF7"/>
<dbReference type="EMBL" id="VJMH01005223">
    <property type="protein sequence ID" value="KAF0698728.1"/>
    <property type="molecule type" value="Genomic_DNA"/>
</dbReference>
<sequence>MAARDDDVLKLTTRVSESVCDYIGVELDGAMERTKLVDKVMLAIHTKYDAMIAESKSVVQFSARMKESEAMFHDRMLAIDEVDEELTELEDMIQQLELYAGRIYDKFTMATTPFPTRYVFFCVLLALLRPVPLLRNSLIALHTHRFSCTERLLGTHFSAQRRHLTRTPRATGNGRTILSYTYMNSCKSYAKPYTVHEPDICAFGCMAAAVLQSRDLLTAILLFQHGLHGSLTPLLSLTPPTIDDLESLDTNTLDDIDAVLAPWYTNHALSRMDALYFSHHVCGLVLLHAVYTNRVSVVVSLTRHQHGEEDDDAGTGDAWRGLLLMDLAAYRGHLLIVKLLHDLGHDGCTSEAMDWAATHGHFDVVEFLHMHRKEGCTSYAMSGAAANGHAHIVEFLHVHRHEGCFPWALDAAATAGHESIVRFLHVHRDDGASPAAMNGAAVNGHASIVVFLHEQRKEGCTMQAMNGAAERGHLAIVQYLHAHRSEGCSKHAMNGAAARGHLDVVQWLHEHRSEGCSMDAMDRAAANGHVHVLAWLHTHRVEGCSALALNNAAQHGHLDVVQWLVVNRTEGCVEWALRGAKTHGQIHVAAWLAQHGGKDATEEK</sequence>
<reference evidence="2" key="2">
    <citation type="submission" date="2019-06" db="EMBL/GenBank/DDBJ databases">
        <title>Genomics analysis of Aphanomyces spp. identifies a new class of oomycete effector associated with host adaptation.</title>
        <authorList>
            <person name="Gaulin E."/>
        </authorList>
    </citation>
    <scope>NUCLEOTIDE SEQUENCE</scope>
    <source>
        <strain evidence="2">CBS 578.67</strain>
    </source>
</reference>